<dbReference type="Proteomes" id="UP000046393">
    <property type="component" value="Unplaced"/>
</dbReference>
<feature type="transmembrane region" description="Helical" evidence="1">
    <location>
        <begin position="211"/>
        <end position="229"/>
    </location>
</feature>
<dbReference type="GO" id="GO:0005892">
    <property type="term" value="C:acetylcholine-gated channel complex"/>
    <property type="evidence" value="ECO:0007669"/>
    <property type="project" value="InterPro"/>
</dbReference>
<keyword evidence="1" id="KW-0812">Transmembrane</keyword>
<evidence type="ECO:0000313" key="2">
    <source>
        <dbReference type="Proteomes" id="UP000046393"/>
    </source>
</evidence>
<reference evidence="3" key="1">
    <citation type="submission" date="2017-02" db="UniProtKB">
        <authorList>
            <consortium name="WormBaseParasite"/>
        </authorList>
    </citation>
    <scope>IDENTIFICATION</scope>
</reference>
<dbReference type="WBParaSite" id="SMUV_0000682701-mRNA-1">
    <property type="protein sequence ID" value="SMUV_0000682701-mRNA-1"/>
    <property type="gene ID" value="SMUV_0000682701"/>
</dbReference>
<dbReference type="PANTHER" id="PTHR33748">
    <property type="entry name" value="PROTEIN CBG04600"/>
    <property type="match status" value="1"/>
</dbReference>
<dbReference type="Gene3D" id="3.10.310.50">
    <property type="match status" value="1"/>
</dbReference>
<dbReference type="AlphaFoldDB" id="A0A0N5AQ75"/>
<dbReference type="PANTHER" id="PTHR33748:SF2">
    <property type="entry name" value="CONSERVED PLASMA MEMBRANE PROTEIN"/>
    <property type="match status" value="1"/>
</dbReference>
<organism evidence="2 3">
    <name type="scientific">Syphacia muris</name>
    <dbReference type="NCBI Taxonomy" id="451379"/>
    <lineage>
        <taxon>Eukaryota</taxon>
        <taxon>Metazoa</taxon>
        <taxon>Ecdysozoa</taxon>
        <taxon>Nematoda</taxon>
        <taxon>Chromadorea</taxon>
        <taxon>Rhabditida</taxon>
        <taxon>Spirurina</taxon>
        <taxon>Oxyuridomorpha</taxon>
        <taxon>Oxyuroidea</taxon>
        <taxon>Oxyuridae</taxon>
        <taxon>Syphacia</taxon>
    </lineage>
</organism>
<dbReference type="InterPro" id="IPR033438">
    <property type="entry name" value="MOLO1"/>
</dbReference>
<proteinExistence type="predicted"/>
<keyword evidence="1" id="KW-0472">Membrane</keyword>
<sequence>LVHFFKQWNSSTYPNPRTNATLCNTWSNSTLCDPDHILTDQWRLNIHENLQKQMQKLRDADILYNENAPEECHQNSTDGIKIYVILAKRIQTASNQSITDTDLTDFGNELAERYGLNDQICKNFLMILGVEAAKLAYVRVCVSLHPETLFNQHTGFFNAKNYMEGLNNIINEIGEQMIDPFKCLHPLLAQLTLSILSQRWMVEKVPFLDCSWMALSIFFALIALGLLLLTRYQMKKHNQVQMQIVVPEPNNIDHVLKHSKNDSSDGDHLCSKQFKQGL</sequence>
<keyword evidence="1" id="KW-1133">Transmembrane helix</keyword>
<dbReference type="Pfam" id="PF17175">
    <property type="entry name" value="MOLO1"/>
    <property type="match status" value="1"/>
</dbReference>
<evidence type="ECO:0000313" key="3">
    <source>
        <dbReference type="WBParaSite" id="SMUV_0000682701-mRNA-1"/>
    </source>
</evidence>
<accession>A0A0N5AQ75</accession>
<protein>
    <submittedName>
        <fullName evidence="3">PBPe domain-containing protein</fullName>
    </submittedName>
</protein>
<keyword evidence="2" id="KW-1185">Reference proteome</keyword>
<name>A0A0N5AQ75_9BILA</name>
<dbReference type="STRING" id="451379.A0A0N5AQ75"/>
<evidence type="ECO:0000256" key="1">
    <source>
        <dbReference type="SAM" id="Phobius"/>
    </source>
</evidence>